<gene>
    <name evidence="2" type="ORF">LPB137_04055</name>
</gene>
<sequence length="344" mass="39496">MRLIELEGLELPKKRSEEFIKVNFEDLFSYDFKNTKTYELDIMGLKVVKDEKNYGNGLFNISKKIDSNQVVLTINSNIPEPICLIHKIKDDETFFVNSLKIEVKENVKASVIEVFTNTSTNSAYSVNRNFDIEENANFEYAKIQDINEKNYFVFNADINQKKDSKCKITNFEYGTGVVINNYINTLDEKNCDYELNGLVKSFDASNTANVIRTTHNNENSISNINYKHSLKDSSRAVFKAISIVNDKALYTKAFQNSNTILLSNDAAIYAQPHLEILIDELEASHGATTGTLDKEQLLYLQSRGISKELSYEILLKAFEKKIYDNIEDTLIKEFIDSYKRQSYV</sequence>
<dbReference type="Pfam" id="PF01458">
    <property type="entry name" value="SUFBD_core"/>
    <property type="match status" value="1"/>
</dbReference>
<name>A0A1P8KKJ1_9BACT</name>
<dbReference type="RefSeq" id="WP_076084705.1">
    <property type="nucleotide sequence ID" value="NZ_CP019070.1"/>
</dbReference>
<protein>
    <submittedName>
        <fullName evidence="2">Fe-S assembly protein</fullName>
    </submittedName>
</protein>
<accession>A0A1P8KKJ1</accession>
<dbReference type="GO" id="GO:0016226">
    <property type="term" value="P:iron-sulfur cluster assembly"/>
    <property type="evidence" value="ECO:0007669"/>
    <property type="project" value="InterPro"/>
</dbReference>
<dbReference type="PANTHER" id="PTHR43575:SF1">
    <property type="entry name" value="PROTEIN ABCI7, CHLOROPLASTIC"/>
    <property type="match status" value="1"/>
</dbReference>
<dbReference type="SUPFAM" id="SSF101960">
    <property type="entry name" value="Stabilizer of iron transporter SufD"/>
    <property type="match status" value="1"/>
</dbReference>
<dbReference type="InterPro" id="IPR055346">
    <property type="entry name" value="Fe-S_cluster_assembly_SufBD"/>
</dbReference>
<reference evidence="2 3" key="1">
    <citation type="submission" date="2017-01" db="EMBL/GenBank/DDBJ databases">
        <title>Genome sequencing of Arcobacter sp. LPB0137.</title>
        <authorList>
            <person name="Lee G.-W."/>
            <person name="Yi H."/>
        </authorList>
    </citation>
    <scope>NUCLEOTIDE SEQUENCE [LARGE SCALE GENOMIC DNA]</scope>
    <source>
        <strain evidence="2 3">LPB0137</strain>
    </source>
</reference>
<dbReference type="OrthoDB" id="9768262at2"/>
<proteinExistence type="predicted"/>
<dbReference type="EMBL" id="CP019070">
    <property type="protein sequence ID" value="APW65069.1"/>
    <property type="molecule type" value="Genomic_DNA"/>
</dbReference>
<feature type="domain" description="SUF system FeS cluster assembly SufBD core" evidence="1">
    <location>
        <begin position="89"/>
        <end position="318"/>
    </location>
</feature>
<dbReference type="InterPro" id="IPR000825">
    <property type="entry name" value="SUF_FeS_clus_asmbl_SufBD_core"/>
</dbReference>
<dbReference type="STRING" id="1850254.LPB137_04055"/>
<evidence type="ECO:0000313" key="3">
    <source>
        <dbReference type="Proteomes" id="UP000186074"/>
    </source>
</evidence>
<dbReference type="AlphaFoldDB" id="A0A1P8KKJ1"/>
<evidence type="ECO:0000259" key="1">
    <source>
        <dbReference type="Pfam" id="PF01458"/>
    </source>
</evidence>
<dbReference type="PANTHER" id="PTHR43575">
    <property type="entry name" value="PROTEIN ABCI7, CHLOROPLASTIC"/>
    <property type="match status" value="1"/>
</dbReference>
<evidence type="ECO:0000313" key="2">
    <source>
        <dbReference type="EMBL" id="APW65069.1"/>
    </source>
</evidence>
<dbReference type="KEGG" id="alp:LPB137_04055"/>
<dbReference type="Proteomes" id="UP000186074">
    <property type="component" value="Chromosome"/>
</dbReference>
<dbReference type="InterPro" id="IPR037284">
    <property type="entry name" value="SUF_FeS_clus_asmbl_SufBD_sf"/>
</dbReference>
<keyword evidence="3" id="KW-1185">Reference proteome</keyword>
<organism evidence="2 3">
    <name type="scientific">Poseidonibacter parvus</name>
    <dbReference type="NCBI Taxonomy" id="1850254"/>
    <lineage>
        <taxon>Bacteria</taxon>
        <taxon>Pseudomonadati</taxon>
        <taxon>Campylobacterota</taxon>
        <taxon>Epsilonproteobacteria</taxon>
        <taxon>Campylobacterales</taxon>
        <taxon>Arcobacteraceae</taxon>
        <taxon>Poseidonibacter</taxon>
    </lineage>
</organism>